<keyword evidence="2 7" id="KW-0540">Nuclease</keyword>
<evidence type="ECO:0000256" key="4">
    <source>
        <dbReference type="ARBA" id="ARBA00022759"/>
    </source>
</evidence>
<dbReference type="AlphaFoldDB" id="H5SCD2"/>
<sequence>MKSASTLSGSPRITVEIANHQKLLRVDRKQLRQIVRQVLIGEGCSRAAISLAFVDDATITRLHRQFLGLNEPTDVLTFPLSDEPSLLAGEIVISTPTALRQARRRRHDPLAETYLYVIHGLLHLCGYDDTTPEARHQMRRRERHYLRLLGLRLSTRRLR</sequence>
<dbReference type="Pfam" id="PF02130">
    <property type="entry name" value="YbeY"/>
    <property type="match status" value="1"/>
</dbReference>
<comment type="subcellular location">
    <subcellularLocation>
        <location evidence="7">Cytoplasm</location>
    </subcellularLocation>
</comment>
<keyword evidence="7" id="KW-0690">Ribosome biogenesis</keyword>
<dbReference type="HAMAP" id="MF_00009">
    <property type="entry name" value="Endoribonucl_YbeY"/>
    <property type="match status" value="1"/>
</dbReference>
<reference evidence="8" key="2">
    <citation type="journal article" date="2012" name="PLoS ONE">
        <title>A Deeply Branching Thermophilic Bacterium with an Ancient Acetyl-CoA Pathway Dominates a Subsurface Ecosystem.</title>
        <authorList>
            <person name="Takami H."/>
            <person name="Noguchi H."/>
            <person name="Takaki Y."/>
            <person name="Uchiyama I."/>
            <person name="Toyoda A."/>
            <person name="Nishi S."/>
            <person name="Chee G.-J."/>
            <person name="Arai W."/>
            <person name="Nunoura T."/>
            <person name="Itoh T."/>
            <person name="Hattori M."/>
            <person name="Takai K."/>
        </authorList>
    </citation>
    <scope>NUCLEOTIDE SEQUENCE</scope>
</reference>
<evidence type="ECO:0000256" key="6">
    <source>
        <dbReference type="ARBA" id="ARBA00022833"/>
    </source>
</evidence>
<dbReference type="EC" id="3.1.-.-" evidence="7"/>
<keyword evidence="6 7" id="KW-0862">Zinc</keyword>
<protein>
    <recommendedName>
        <fullName evidence="7">Endoribonuclease YbeY</fullName>
        <ecNumber evidence="7">3.1.-.-</ecNumber>
    </recommendedName>
</protein>
<dbReference type="PANTHER" id="PTHR46986:SF1">
    <property type="entry name" value="ENDORIBONUCLEASE YBEY, CHLOROPLASTIC"/>
    <property type="match status" value="1"/>
</dbReference>
<evidence type="ECO:0000256" key="3">
    <source>
        <dbReference type="ARBA" id="ARBA00022723"/>
    </source>
</evidence>
<comment type="similarity">
    <text evidence="1 7">Belongs to the endoribonuclease YbeY family.</text>
</comment>
<dbReference type="GO" id="GO:0004521">
    <property type="term" value="F:RNA endonuclease activity"/>
    <property type="evidence" value="ECO:0007669"/>
    <property type="project" value="UniProtKB-UniRule"/>
</dbReference>
<name>H5SCD2_9BACT</name>
<dbReference type="GO" id="GO:0005737">
    <property type="term" value="C:cytoplasm"/>
    <property type="evidence" value="ECO:0007669"/>
    <property type="project" value="UniProtKB-SubCell"/>
</dbReference>
<dbReference type="InterPro" id="IPR023091">
    <property type="entry name" value="MetalPrtase_cat_dom_sf_prd"/>
</dbReference>
<comment type="cofactor">
    <cofactor evidence="7">
        <name>Zn(2+)</name>
        <dbReference type="ChEBI" id="CHEBI:29105"/>
    </cofactor>
    <text evidence="7">Binds 1 zinc ion.</text>
</comment>
<organism evidence="8">
    <name type="scientific">uncultured Planctomycetota bacterium</name>
    <dbReference type="NCBI Taxonomy" id="120965"/>
    <lineage>
        <taxon>Bacteria</taxon>
        <taxon>Pseudomonadati</taxon>
        <taxon>Planctomycetota</taxon>
        <taxon>environmental samples</taxon>
    </lineage>
</organism>
<accession>H5SCD2</accession>
<dbReference type="EMBL" id="AP011668">
    <property type="protein sequence ID" value="BAL53818.1"/>
    <property type="molecule type" value="Genomic_DNA"/>
</dbReference>
<dbReference type="GO" id="GO:0008270">
    <property type="term" value="F:zinc ion binding"/>
    <property type="evidence" value="ECO:0007669"/>
    <property type="project" value="UniProtKB-UniRule"/>
</dbReference>
<evidence type="ECO:0000256" key="7">
    <source>
        <dbReference type="HAMAP-Rule" id="MF_00009"/>
    </source>
</evidence>
<gene>
    <name evidence="7" type="primary">ybeY</name>
    <name evidence="8" type="ORF">HGMM_F09D09C12</name>
</gene>
<feature type="binding site" evidence="7">
    <location>
        <position position="129"/>
    </location>
    <ligand>
        <name>Zn(2+)</name>
        <dbReference type="ChEBI" id="CHEBI:29105"/>
        <note>catalytic</note>
    </ligand>
</feature>
<keyword evidence="5 7" id="KW-0378">Hydrolase</keyword>
<dbReference type="NCBIfam" id="TIGR00043">
    <property type="entry name" value="rRNA maturation RNase YbeY"/>
    <property type="match status" value="1"/>
</dbReference>
<keyword evidence="7" id="KW-0963">Cytoplasm</keyword>
<dbReference type="InterPro" id="IPR002036">
    <property type="entry name" value="YbeY"/>
</dbReference>
<feature type="binding site" evidence="7">
    <location>
        <position position="123"/>
    </location>
    <ligand>
        <name>Zn(2+)</name>
        <dbReference type="ChEBI" id="CHEBI:29105"/>
        <note>catalytic</note>
    </ligand>
</feature>
<dbReference type="GO" id="GO:0004222">
    <property type="term" value="F:metalloendopeptidase activity"/>
    <property type="evidence" value="ECO:0007669"/>
    <property type="project" value="InterPro"/>
</dbReference>
<dbReference type="Gene3D" id="3.40.390.30">
    <property type="entry name" value="Metalloproteases ('zincins'), catalytic domain"/>
    <property type="match status" value="1"/>
</dbReference>
<reference evidence="8" key="1">
    <citation type="journal article" date="2005" name="Environ. Microbiol.">
        <title>Genetic and functional properties of uncultivated thermophilic crenarchaeotes from a subsurface gold mine as revealed by analysis of genome fragments.</title>
        <authorList>
            <person name="Nunoura T."/>
            <person name="Hirayama H."/>
            <person name="Takami H."/>
            <person name="Oida H."/>
            <person name="Nishi S."/>
            <person name="Shimamura S."/>
            <person name="Suzuki Y."/>
            <person name="Inagaki F."/>
            <person name="Takai K."/>
            <person name="Nealson K.H."/>
            <person name="Horikoshi K."/>
        </authorList>
    </citation>
    <scope>NUCLEOTIDE SEQUENCE</scope>
</reference>
<evidence type="ECO:0000313" key="8">
    <source>
        <dbReference type="EMBL" id="BAL53818.1"/>
    </source>
</evidence>
<dbReference type="GO" id="GO:0006364">
    <property type="term" value="P:rRNA processing"/>
    <property type="evidence" value="ECO:0007669"/>
    <property type="project" value="UniProtKB-UniRule"/>
</dbReference>
<evidence type="ECO:0000256" key="1">
    <source>
        <dbReference type="ARBA" id="ARBA00010875"/>
    </source>
</evidence>
<dbReference type="PANTHER" id="PTHR46986">
    <property type="entry name" value="ENDORIBONUCLEASE YBEY, CHLOROPLASTIC"/>
    <property type="match status" value="1"/>
</dbReference>
<comment type="function">
    <text evidence="7">Single strand-specific metallo-endoribonuclease involved in late-stage 70S ribosome quality control and in maturation of the 3' terminus of the 16S rRNA.</text>
</comment>
<proteinExistence type="inferred from homology"/>
<keyword evidence="3 7" id="KW-0479">Metal-binding</keyword>
<evidence type="ECO:0000256" key="5">
    <source>
        <dbReference type="ARBA" id="ARBA00022801"/>
    </source>
</evidence>
<dbReference type="SUPFAM" id="SSF55486">
    <property type="entry name" value="Metalloproteases ('zincins'), catalytic domain"/>
    <property type="match status" value="1"/>
</dbReference>
<evidence type="ECO:0000256" key="2">
    <source>
        <dbReference type="ARBA" id="ARBA00022722"/>
    </source>
</evidence>
<keyword evidence="4 7" id="KW-0255">Endonuclease</keyword>
<keyword evidence="7" id="KW-0698">rRNA processing</keyword>
<feature type="binding site" evidence="7">
    <location>
        <position position="119"/>
    </location>
    <ligand>
        <name>Zn(2+)</name>
        <dbReference type="ChEBI" id="CHEBI:29105"/>
        <note>catalytic</note>
    </ligand>
</feature>